<gene>
    <name evidence="4" type="primary">VSIG4</name>
</gene>
<keyword evidence="5" id="KW-1185">Reference proteome</keyword>
<dbReference type="PROSITE" id="PS50835">
    <property type="entry name" value="IG_LIKE"/>
    <property type="match status" value="1"/>
</dbReference>
<dbReference type="SMART" id="SM00408">
    <property type="entry name" value="IGc2"/>
    <property type="match status" value="1"/>
</dbReference>
<dbReference type="InterPro" id="IPR039944">
    <property type="entry name" value="VSIG4_IgV"/>
</dbReference>
<feature type="signal peptide" evidence="2">
    <location>
        <begin position="1"/>
        <end position="19"/>
    </location>
</feature>
<dbReference type="InterPro" id="IPR007110">
    <property type="entry name" value="Ig-like_dom"/>
</dbReference>
<dbReference type="InterPro" id="IPR003598">
    <property type="entry name" value="Ig_sub2"/>
</dbReference>
<dbReference type="Gene3D" id="2.60.40.10">
    <property type="entry name" value="Immunoglobulins"/>
    <property type="match status" value="2"/>
</dbReference>
<dbReference type="GeneTree" id="ENSGT00390000001432"/>
<feature type="transmembrane region" description="Helical" evidence="1">
    <location>
        <begin position="285"/>
        <end position="306"/>
    </location>
</feature>
<reference evidence="4 5" key="1">
    <citation type="submission" date="2021-02" db="EMBL/GenBank/DDBJ databases">
        <title>Safari Cat Assemblies.</title>
        <authorList>
            <person name="Bredemeyer K.R."/>
            <person name="Murphy W.J."/>
        </authorList>
    </citation>
    <scope>NUCLEOTIDE SEQUENCE [LARGE SCALE GENOMIC DNA]</scope>
</reference>
<keyword evidence="1" id="KW-0472">Membrane</keyword>
<evidence type="ECO:0000256" key="1">
    <source>
        <dbReference type="SAM" id="Phobius"/>
    </source>
</evidence>
<dbReference type="Ensembl" id="ENSFCTT00005026087.1">
    <property type="protein sequence ID" value="ENSFCTP00005016939.1"/>
    <property type="gene ID" value="ENSFCTG00005009353.1"/>
</dbReference>
<sequence>MRLLLDLLLLGHLTMVTYGHPILEAPENVTGPWKGDVNIPCTYGPLQGYTQVLVKWLVQRDLDPVTIFLHDSSGDHIQQAKYRGRLQVSHEVPGDVSLQLNSLEMDDRSHYTCEVTWQTPNGNQVVKDKIIELRVQKVSVSKPTVTTGSGYGFTVPQGMRISLQCQAWGSPPISYVWYKEQTVNQEPIKVAGSSTLLFKHAVVADSGSYFCTAKGRVGSEQRSDIVKFVVKDSSKSLKTKTETPTTMQSPLKATSTVTSFWKWTTEVDGYSGDTSAEPGKGLPTFSIILIISLCCMMVSILAYVMLCRKTSQQEHVYEVARAHSREDSNSGETWRVAIFTSDCSSEEPSSQTPGNDYSDDPCLGQEHQIIAQINGDYSRLLHTVPPDYELLTTKEHLREVLIALRRGHHASRHHTALVSCHQKTRGKCSFACLGDRLCPGSLPFLQGQIPFCVTS</sequence>
<dbReference type="SMART" id="SM00409">
    <property type="entry name" value="IG"/>
    <property type="match status" value="2"/>
</dbReference>
<feature type="chain" id="PRO_5045034812" description="Ig-like domain-containing protein" evidence="2">
    <location>
        <begin position="20"/>
        <end position="455"/>
    </location>
</feature>
<dbReference type="SMART" id="SM00406">
    <property type="entry name" value="IGv"/>
    <property type="match status" value="1"/>
</dbReference>
<evidence type="ECO:0000313" key="4">
    <source>
        <dbReference type="Ensembl" id="ENSFCTP00005016939.1"/>
    </source>
</evidence>
<dbReference type="InterPro" id="IPR036179">
    <property type="entry name" value="Ig-like_dom_sf"/>
</dbReference>
<dbReference type="InterPro" id="IPR013783">
    <property type="entry name" value="Ig-like_fold"/>
</dbReference>
<dbReference type="CDD" id="cd16082">
    <property type="entry name" value="IgC_CRIg"/>
    <property type="match status" value="1"/>
</dbReference>
<feature type="domain" description="Ig-like" evidence="3">
    <location>
        <begin position="143"/>
        <end position="226"/>
    </location>
</feature>
<proteinExistence type="predicted"/>
<reference evidence="4" key="3">
    <citation type="submission" date="2025-09" db="UniProtKB">
        <authorList>
            <consortium name="Ensembl"/>
        </authorList>
    </citation>
    <scope>IDENTIFICATION</scope>
    <source>
        <strain evidence="4">breed Abyssinian</strain>
    </source>
</reference>
<organism evidence="4 5">
    <name type="scientific">Felis catus</name>
    <name type="common">Cat</name>
    <name type="synonym">Felis silvestris catus</name>
    <dbReference type="NCBI Taxonomy" id="9685"/>
    <lineage>
        <taxon>Eukaryota</taxon>
        <taxon>Metazoa</taxon>
        <taxon>Chordata</taxon>
        <taxon>Craniata</taxon>
        <taxon>Vertebrata</taxon>
        <taxon>Euteleostomi</taxon>
        <taxon>Mammalia</taxon>
        <taxon>Eutheria</taxon>
        <taxon>Laurasiatheria</taxon>
        <taxon>Carnivora</taxon>
        <taxon>Feliformia</taxon>
        <taxon>Felidae</taxon>
        <taxon>Felinae</taxon>
        <taxon>Felis</taxon>
    </lineage>
</organism>
<name>A0ABI7X341_FELCA</name>
<dbReference type="CDD" id="cd16089">
    <property type="entry name" value="IgV_CRIg"/>
    <property type="match status" value="1"/>
</dbReference>
<dbReference type="InterPro" id="IPR013106">
    <property type="entry name" value="Ig_V-set"/>
</dbReference>
<dbReference type="Proteomes" id="UP000823872">
    <property type="component" value="Chromosome X"/>
</dbReference>
<evidence type="ECO:0000313" key="5">
    <source>
        <dbReference type="Proteomes" id="UP000823872"/>
    </source>
</evidence>
<keyword evidence="1" id="KW-0812">Transmembrane</keyword>
<dbReference type="Pfam" id="PF07686">
    <property type="entry name" value="V-set"/>
    <property type="match status" value="1"/>
</dbReference>
<dbReference type="PANTHER" id="PTHR15466:SF2">
    <property type="entry name" value="V-SET AND IMMUNOGLOBULIN DOMAIN-CONTAINING PROTEIN 4"/>
    <property type="match status" value="1"/>
</dbReference>
<protein>
    <recommendedName>
        <fullName evidence="3">Ig-like domain-containing protein</fullName>
    </recommendedName>
</protein>
<evidence type="ECO:0000259" key="3">
    <source>
        <dbReference type="PROSITE" id="PS50835"/>
    </source>
</evidence>
<dbReference type="InterPro" id="IPR003599">
    <property type="entry name" value="Ig_sub"/>
</dbReference>
<dbReference type="PANTHER" id="PTHR15466">
    <property type="entry name" value="V-SET AND IMMUNOGLOBULIN DOMAIN CONTAINING 4"/>
    <property type="match status" value="1"/>
</dbReference>
<evidence type="ECO:0000256" key="2">
    <source>
        <dbReference type="SAM" id="SignalP"/>
    </source>
</evidence>
<keyword evidence="1" id="KW-1133">Transmembrane helix</keyword>
<keyword evidence="2" id="KW-0732">Signal</keyword>
<dbReference type="Pfam" id="PF13895">
    <property type="entry name" value="Ig_2"/>
    <property type="match status" value="1"/>
</dbReference>
<dbReference type="SUPFAM" id="SSF48726">
    <property type="entry name" value="Immunoglobulin"/>
    <property type="match status" value="2"/>
</dbReference>
<reference evidence="4" key="2">
    <citation type="submission" date="2025-08" db="UniProtKB">
        <authorList>
            <consortium name="Ensembl"/>
        </authorList>
    </citation>
    <scope>IDENTIFICATION</scope>
    <source>
        <strain evidence="4">breed Abyssinian</strain>
    </source>
</reference>
<dbReference type="InterPro" id="IPR039939">
    <property type="entry name" value="VSIG4"/>
</dbReference>
<accession>A0ABI7X341</accession>